<gene>
    <name evidence="6" type="ORF">PAESOLCIP111_06161</name>
</gene>
<keyword evidence="3" id="KW-0804">Transcription</keyword>
<accession>A0A916K7D1</accession>
<dbReference type="PROSITE" id="PS50977">
    <property type="entry name" value="HTH_TETR_2"/>
    <property type="match status" value="1"/>
</dbReference>
<evidence type="ECO:0000313" key="7">
    <source>
        <dbReference type="Proteomes" id="UP000693672"/>
    </source>
</evidence>
<dbReference type="Pfam" id="PF00440">
    <property type="entry name" value="TetR_N"/>
    <property type="match status" value="1"/>
</dbReference>
<proteinExistence type="predicted"/>
<feature type="DNA-binding region" description="H-T-H motif" evidence="4">
    <location>
        <begin position="26"/>
        <end position="45"/>
    </location>
</feature>
<dbReference type="Proteomes" id="UP000693672">
    <property type="component" value="Unassembled WGS sequence"/>
</dbReference>
<dbReference type="RefSeq" id="WP_218095822.1">
    <property type="nucleotide sequence ID" value="NZ_CAJVAS010000055.1"/>
</dbReference>
<evidence type="ECO:0000256" key="3">
    <source>
        <dbReference type="ARBA" id="ARBA00023163"/>
    </source>
</evidence>
<reference evidence="6" key="1">
    <citation type="submission" date="2021-06" db="EMBL/GenBank/DDBJ databases">
        <authorList>
            <person name="Criscuolo A."/>
        </authorList>
    </citation>
    <scope>NUCLEOTIDE SEQUENCE</scope>
    <source>
        <strain evidence="6">CIP111600</strain>
    </source>
</reference>
<comment type="caution">
    <text evidence="6">The sequence shown here is derived from an EMBL/GenBank/DDBJ whole genome shotgun (WGS) entry which is preliminary data.</text>
</comment>
<dbReference type="GO" id="GO:0045892">
    <property type="term" value="P:negative regulation of DNA-templated transcription"/>
    <property type="evidence" value="ECO:0007669"/>
    <property type="project" value="UniProtKB-ARBA"/>
</dbReference>
<evidence type="ECO:0000259" key="5">
    <source>
        <dbReference type="PROSITE" id="PS50977"/>
    </source>
</evidence>
<evidence type="ECO:0000313" key="6">
    <source>
        <dbReference type="EMBL" id="CAG7650727.1"/>
    </source>
</evidence>
<evidence type="ECO:0000256" key="1">
    <source>
        <dbReference type="ARBA" id="ARBA00023015"/>
    </source>
</evidence>
<sequence>MAEEKKESIIASALKLFAEKGYHNTKVSDIVKDAGMAQGTFYLYFKSKEDLFRCVAERCLDEIAGALAQGAQEQNAACNPAPMRSMIRRILEIYYSNLTIVNIINQHGAASPEIADISKQFYARMAGQIKDILKHSNAYPGYTEEQLDMTSYAKIGLVEMAAYQWFVERRNGPERIDELTEVLLGINMNCGLNAEGSSGL</sequence>
<dbReference type="InterPro" id="IPR001647">
    <property type="entry name" value="HTH_TetR"/>
</dbReference>
<dbReference type="FunFam" id="1.10.10.60:FF:000141">
    <property type="entry name" value="TetR family transcriptional regulator"/>
    <property type="match status" value="1"/>
</dbReference>
<dbReference type="InterPro" id="IPR050624">
    <property type="entry name" value="HTH-type_Tx_Regulator"/>
</dbReference>
<dbReference type="GO" id="GO:0003677">
    <property type="term" value="F:DNA binding"/>
    <property type="evidence" value="ECO:0007669"/>
    <property type="project" value="UniProtKB-UniRule"/>
</dbReference>
<protein>
    <recommendedName>
        <fullName evidence="5">HTH tetR-type domain-containing protein</fullName>
    </recommendedName>
</protein>
<feature type="domain" description="HTH tetR-type" evidence="5">
    <location>
        <begin position="3"/>
        <end position="63"/>
    </location>
</feature>
<dbReference type="PANTHER" id="PTHR43479:SF11">
    <property type="entry name" value="ACREF_ENVCD OPERON REPRESSOR-RELATED"/>
    <property type="match status" value="1"/>
</dbReference>
<dbReference type="EMBL" id="CAJVAS010000055">
    <property type="protein sequence ID" value="CAG7650727.1"/>
    <property type="molecule type" value="Genomic_DNA"/>
</dbReference>
<keyword evidence="1" id="KW-0805">Transcription regulation</keyword>
<dbReference type="PANTHER" id="PTHR43479">
    <property type="entry name" value="ACREF/ENVCD OPERON REPRESSOR-RELATED"/>
    <property type="match status" value="1"/>
</dbReference>
<evidence type="ECO:0000256" key="2">
    <source>
        <dbReference type="ARBA" id="ARBA00023125"/>
    </source>
</evidence>
<evidence type="ECO:0000256" key="4">
    <source>
        <dbReference type="PROSITE-ProRule" id="PRU00335"/>
    </source>
</evidence>
<keyword evidence="2 4" id="KW-0238">DNA-binding</keyword>
<dbReference type="AlphaFoldDB" id="A0A916K7D1"/>
<keyword evidence="7" id="KW-1185">Reference proteome</keyword>
<organism evidence="6 7">
    <name type="scientific">Paenibacillus solanacearum</name>
    <dbReference type="NCBI Taxonomy" id="2048548"/>
    <lineage>
        <taxon>Bacteria</taxon>
        <taxon>Bacillati</taxon>
        <taxon>Bacillota</taxon>
        <taxon>Bacilli</taxon>
        <taxon>Bacillales</taxon>
        <taxon>Paenibacillaceae</taxon>
        <taxon>Paenibacillus</taxon>
    </lineage>
</organism>
<name>A0A916K7D1_9BACL</name>